<gene>
    <name evidence="1" type="ORF">BZK42_13080</name>
</gene>
<evidence type="ECO:0000313" key="2">
    <source>
        <dbReference type="Proteomes" id="UP000192573"/>
    </source>
</evidence>
<dbReference type="Proteomes" id="UP000192573">
    <property type="component" value="Unassembled WGS sequence"/>
</dbReference>
<name>A0A1V8NZ05_CITBR</name>
<sequence>MGVNIIRSPGRIYTFQHLIFFTKMRDESQIISKIAVKSTLRNSPILKLCHVLTVLGAINSKKMWRLSQNKFIFCARSLTLTSPPGGINSKEEFPA</sequence>
<accession>A0A1V8NZ05</accession>
<organism evidence="1 2">
    <name type="scientific">Citrobacter braakii</name>
    <dbReference type="NCBI Taxonomy" id="57706"/>
    <lineage>
        <taxon>Bacteria</taxon>
        <taxon>Pseudomonadati</taxon>
        <taxon>Pseudomonadota</taxon>
        <taxon>Gammaproteobacteria</taxon>
        <taxon>Enterobacterales</taxon>
        <taxon>Enterobacteriaceae</taxon>
        <taxon>Citrobacter</taxon>
        <taxon>Citrobacter freundii complex</taxon>
    </lineage>
</organism>
<reference evidence="1 2" key="1">
    <citation type="submission" date="2017-03" db="EMBL/GenBank/DDBJ databases">
        <authorList>
            <person name="Afonso C.L."/>
            <person name="Miller P.J."/>
            <person name="Scott M.A."/>
            <person name="Spackman E."/>
            <person name="Goraichik I."/>
            <person name="Dimitrov K.M."/>
            <person name="Suarez D.L."/>
            <person name="Swayne D.E."/>
        </authorList>
    </citation>
    <scope>NUCLEOTIDE SEQUENCE [LARGE SCALE GENOMIC DNA]</scope>
    <source>
        <strain evidence="1 2">ATCC 51113</strain>
    </source>
</reference>
<dbReference type="EMBL" id="NAEW01000005">
    <property type="protein sequence ID" value="OQM41629.1"/>
    <property type="molecule type" value="Genomic_DNA"/>
</dbReference>
<protein>
    <submittedName>
        <fullName evidence="1">Uncharacterized protein</fullName>
    </submittedName>
</protein>
<comment type="caution">
    <text evidence="1">The sequence shown here is derived from an EMBL/GenBank/DDBJ whole genome shotgun (WGS) entry which is preliminary data.</text>
</comment>
<evidence type="ECO:0000313" key="1">
    <source>
        <dbReference type="EMBL" id="OQM41629.1"/>
    </source>
</evidence>
<proteinExistence type="predicted"/>
<dbReference type="AlphaFoldDB" id="A0A1V8NZ05"/>